<dbReference type="InterPro" id="IPR016193">
    <property type="entry name" value="Cytidine_deaminase-like"/>
</dbReference>
<evidence type="ECO:0000313" key="4">
    <source>
        <dbReference type="Proteomes" id="UP000030854"/>
    </source>
</evidence>
<dbReference type="GO" id="GO:0005737">
    <property type="term" value="C:cytoplasm"/>
    <property type="evidence" value="ECO:0007669"/>
    <property type="project" value="TreeGrafter"/>
</dbReference>
<dbReference type="GO" id="GO:0002100">
    <property type="term" value="P:tRNA wobble adenosine to inosine editing"/>
    <property type="evidence" value="ECO:0007669"/>
    <property type="project" value="TreeGrafter"/>
</dbReference>
<dbReference type="Pfam" id="PF00383">
    <property type="entry name" value="dCMP_cyt_deam_1"/>
    <property type="match status" value="1"/>
</dbReference>
<evidence type="ECO:0000259" key="2">
    <source>
        <dbReference type="PROSITE" id="PS51747"/>
    </source>
</evidence>
<gene>
    <name evidence="3" type="ORF">EV44_g5471</name>
</gene>
<reference evidence="3 4" key="1">
    <citation type="journal article" date="2014" name="BMC Genomics">
        <title>Adaptive genomic structural variation in the grape powdery mildew pathogen, Erysiphe necator.</title>
        <authorList>
            <person name="Jones L."/>
            <person name="Riaz S."/>
            <person name="Morales-Cruz A."/>
            <person name="Amrine K.C."/>
            <person name="McGuire B."/>
            <person name="Gubler W.D."/>
            <person name="Walker M.A."/>
            <person name="Cantu D."/>
        </authorList>
    </citation>
    <scope>NUCLEOTIDE SEQUENCE [LARGE SCALE GENOMIC DNA]</scope>
    <source>
        <strain evidence="4">c</strain>
    </source>
</reference>
<dbReference type="STRING" id="52586.A0A0B1P6U0"/>
<name>A0A0B1P6U0_UNCNE</name>
<dbReference type="Proteomes" id="UP000030854">
    <property type="component" value="Unassembled WGS sequence"/>
</dbReference>
<dbReference type="SUPFAM" id="SSF53927">
    <property type="entry name" value="Cytidine deaminase-like"/>
    <property type="match status" value="1"/>
</dbReference>
<dbReference type="EMBL" id="JNVN01002138">
    <property type="protein sequence ID" value="KHJ32364.1"/>
    <property type="molecule type" value="Genomic_DNA"/>
</dbReference>
<dbReference type="HOGENOM" id="CLU_025810_8_1_1"/>
<dbReference type="PANTHER" id="PTHR11079:SF149">
    <property type="entry name" value="TRNA-SPECIFIC ADENOSINE DEAMINASE 2"/>
    <property type="match status" value="1"/>
</dbReference>
<comment type="caution">
    <text evidence="3">The sequence shown here is derived from an EMBL/GenBank/DDBJ whole genome shotgun (WGS) entry which is preliminary data.</text>
</comment>
<feature type="domain" description="CMP/dCMP-type deaminase" evidence="2">
    <location>
        <begin position="1"/>
        <end position="140"/>
    </location>
</feature>
<dbReference type="OMA" id="VGCVIVM"/>
<dbReference type="PROSITE" id="PS51747">
    <property type="entry name" value="CYT_DCMP_DEAMINASES_2"/>
    <property type="match status" value="1"/>
</dbReference>
<evidence type="ECO:0000256" key="1">
    <source>
        <dbReference type="ARBA" id="ARBA00022801"/>
    </source>
</evidence>
<keyword evidence="4" id="KW-1185">Reference proteome</keyword>
<dbReference type="GO" id="GO:0052717">
    <property type="term" value="F:tRNA-specific adenosine-34 deaminase activity"/>
    <property type="evidence" value="ECO:0007669"/>
    <property type="project" value="TreeGrafter"/>
</dbReference>
<dbReference type="CDD" id="cd01285">
    <property type="entry name" value="nucleoside_deaminase"/>
    <property type="match status" value="1"/>
</dbReference>
<dbReference type="Gene3D" id="3.40.140.10">
    <property type="entry name" value="Cytidine Deaminase, domain 2"/>
    <property type="match status" value="1"/>
</dbReference>
<keyword evidence="1" id="KW-0378">Hydrolase</keyword>
<dbReference type="PANTHER" id="PTHR11079">
    <property type="entry name" value="CYTOSINE DEAMINASE FAMILY MEMBER"/>
    <property type="match status" value="1"/>
</dbReference>
<sequence length="216" mass="24357">MNLIIDIQFSQAESALEKSETPVGCVLVYEDRIISRGMNDTNRSFNGTRHAEFIAIDNFISQKACCSTESDNMRNTKPAQANDYSSIQLSQIKYSLDILVNCTLYVTVEPCIMCASLLRQIGIKRVFFGAWNERFGGTGSVISVHRTEGTNRETNKVKDGYEVSGGWLREESIMLLRRFYIQENDRAPEPRDKGKRVLNQVIDSVFDNIGIHSIGS</sequence>
<organism evidence="3 4">
    <name type="scientific">Uncinula necator</name>
    <name type="common">Grape powdery mildew</name>
    <dbReference type="NCBI Taxonomy" id="52586"/>
    <lineage>
        <taxon>Eukaryota</taxon>
        <taxon>Fungi</taxon>
        <taxon>Dikarya</taxon>
        <taxon>Ascomycota</taxon>
        <taxon>Pezizomycotina</taxon>
        <taxon>Leotiomycetes</taxon>
        <taxon>Erysiphales</taxon>
        <taxon>Erysiphaceae</taxon>
        <taxon>Erysiphe</taxon>
    </lineage>
</organism>
<evidence type="ECO:0000313" key="3">
    <source>
        <dbReference type="EMBL" id="KHJ32364.1"/>
    </source>
</evidence>
<dbReference type="AlphaFoldDB" id="A0A0B1P6U0"/>
<dbReference type="GO" id="GO:0005634">
    <property type="term" value="C:nucleus"/>
    <property type="evidence" value="ECO:0007669"/>
    <property type="project" value="TreeGrafter"/>
</dbReference>
<accession>A0A0B1P6U0</accession>
<protein>
    <submittedName>
        <fullName evidence="3">Putative trna-specific adenosine deaminase 2</fullName>
    </submittedName>
</protein>
<proteinExistence type="predicted"/>
<dbReference type="InterPro" id="IPR002125">
    <property type="entry name" value="CMP_dCMP_dom"/>
</dbReference>